<feature type="transmembrane region" description="Helical" evidence="1">
    <location>
        <begin position="21"/>
        <end position="42"/>
    </location>
</feature>
<evidence type="ECO:0000256" key="1">
    <source>
        <dbReference type="SAM" id="Phobius"/>
    </source>
</evidence>
<evidence type="ECO:0000313" key="3">
    <source>
        <dbReference type="Proteomes" id="UP000321323"/>
    </source>
</evidence>
<organism evidence="2 3">
    <name type="scientific">[Empedobacter] haloabium</name>
    <dbReference type="NCBI Taxonomy" id="592317"/>
    <lineage>
        <taxon>Bacteria</taxon>
        <taxon>Pseudomonadati</taxon>
        <taxon>Pseudomonadota</taxon>
        <taxon>Betaproteobacteria</taxon>
        <taxon>Burkholderiales</taxon>
        <taxon>Oxalobacteraceae</taxon>
        <taxon>Telluria group</taxon>
        <taxon>Telluria group incertae sedis</taxon>
    </lineage>
</organism>
<evidence type="ECO:0000313" key="2">
    <source>
        <dbReference type="EMBL" id="WUR15397.1"/>
    </source>
</evidence>
<dbReference type="NCBIfam" id="TIGR02761">
    <property type="entry name" value="TraE_TIGR"/>
    <property type="match status" value="1"/>
</dbReference>
<keyword evidence="1" id="KW-1133">Transmembrane helix</keyword>
<dbReference type="EMBL" id="CP136508">
    <property type="protein sequence ID" value="WUR15397.1"/>
    <property type="molecule type" value="Genomic_DNA"/>
</dbReference>
<gene>
    <name evidence="2" type="primary">traE</name>
    <name evidence="2" type="ORF">E7V67_009930</name>
</gene>
<name>A0ABZ1US20_9BURK</name>
<dbReference type="Pfam" id="PF05309">
    <property type="entry name" value="TraE"/>
    <property type="match status" value="1"/>
</dbReference>
<keyword evidence="3" id="KW-1185">Reference proteome</keyword>
<accession>A0ABZ1US20</accession>
<dbReference type="InterPro" id="IPR007973">
    <property type="entry name" value="Pilus_assembly_TraE"/>
</dbReference>
<proteinExistence type="predicted"/>
<reference evidence="2 3" key="1">
    <citation type="journal article" date="2019" name="Int. J. Syst. Evol. Microbiol.">
        <title>The Draft Whole-Genome Sequence of the Antibiotic Producer Empedobacter haloabium ATCC 31962 Provides Indications for Its Taxonomic Reclassification.</title>
        <authorList>
            <person name="Miess H."/>
            <person name="Arlt P."/>
            <person name="Apel A.K."/>
            <person name="Weber T."/>
            <person name="Nieselt K."/>
            <person name="Hanssen F."/>
            <person name="Czemmel S."/>
            <person name="Nahnsen S."/>
            <person name="Gross H."/>
        </authorList>
    </citation>
    <scope>NUCLEOTIDE SEQUENCE [LARGE SCALE GENOMIC DNA]</scope>
    <source>
        <strain evidence="2 3">ATCC 31962</strain>
    </source>
</reference>
<dbReference type="Proteomes" id="UP000321323">
    <property type="component" value="Chromosome"/>
</dbReference>
<keyword evidence="1" id="KW-0472">Membrane</keyword>
<protein>
    <submittedName>
        <fullName evidence="2">Type IV conjugative transfer system protein TraE</fullName>
    </submittedName>
</protein>
<sequence>MRNDDYEATLSDLRRAIRSRSTVIGMLSAALLLALSALYHVIGTERTIVSPPNLTGPFSVKGDKYSNAYLEQMGGYVAWLILDVAPSSLDWKKNALLGFVAPDLVGKLKQRQEIEAARLKRLNASTYFLPRQLVPDEEHQRVRIIGLLRTQINGQDTPPVPKTYEATFASNGGRLHLTGFEEVKDHGKSSLAGADAVGHIDDGER</sequence>
<keyword evidence="1" id="KW-0812">Transmembrane</keyword>